<evidence type="ECO:0000313" key="3">
    <source>
        <dbReference type="Proteomes" id="UP001303760"/>
    </source>
</evidence>
<gene>
    <name evidence="2" type="ORF">C8A03DRAFT_46961</name>
</gene>
<sequence>MPWKSLLSSVGRVSRCIPKLGLAPWDMLSPHVQERFGQWTPDAKRLWESDFGWHREALVRAWIWHYLDDNIFSFSPSAGAGELVKCSSPVWEHVRLLWQDLDVLRTRDGVFRDFLYIHEPLYRIQFHAWRRLTESLVRRGLGVEHFVNAADLVPHFKRSLRQLLADGETKLPDHPKDTKNWRPLIELEWAGTMIDWLHINIRSFLREARDVQYYIHGMIGTYALRFSPIGSDKLWGFPFDEKCMQDFSPPDIPRIRPGEALLPPVKLVSDPMLVVSGTNGRGIEADFTVRTRMQVVAPWTYGGEEADRHRFPGLEKGWEERDIKEVEERIAKEQKDAEVGEGSKQHDLLCSSHQQQTRRTSPADSIIPCPCRRVEP</sequence>
<reference evidence="2" key="2">
    <citation type="submission" date="2023-05" db="EMBL/GenBank/DDBJ databases">
        <authorList>
            <consortium name="Lawrence Berkeley National Laboratory"/>
            <person name="Steindorff A."/>
            <person name="Hensen N."/>
            <person name="Bonometti L."/>
            <person name="Westerberg I."/>
            <person name="Brannstrom I.O."/>
            <person name="Guillou S."/>
            <person name="Cros-Aarteil S."/>
            <person name="Calhoun S."/>
            <person name="Haridas S."/>
            <person name="Kuo A."/>
            <person name="Mondo S."/>
            <person name="Pangilinan J."/>
            <person name="Riley R."/>
            <person name="Labutti K."/>
            <person name="Andreopoulos B."/>
            <person name="Lipzen A."/>
            <person name="Chen C."/>
            <person name="Yanf M."/>
            <person name="Daum C."/>
            <person name="Ng V."/>
            <person name="Clum A."/>
            <person name="Ohm R."/>
            <person name="Martin F."/>
            <person name="Silar P."/>
            <person name="Natvig D."/>
            <person name="Lalanne C."/>
            <person name="Gautier V."/>
            <person name="Ament-Velasquez S.L."/>
            <person name="Kruys A."/>
            <person name="Hutchinson M.I."/>
            <person name="Powell A.J."/>
            <person name="Barry K."/>
            <person name="Miller A.N."/>
            <person name="Grigoriev I.V."/>
            <person name="Debuchy R."/>
            <person name="Gladieux P."/>
            <person name="Thoren M.H."/>
            <person name="Johannesson H."/>
        </authorList>
    </citation>
    <scope>NUCLEOTIDE SEQUENCE</scope>
    <source>
        <strain evidence="2">CBS 532.94</strain>
    </source>
</reference>
<evidence type="ECO:0000256" key="1">
    <source>
        <dbReference type="SAM" id="MobiDB-lite"/>
    </source>
</evidence>
<organism evidence="2 3">
    <name type="scientific">Achaetomium macrosporum</name>
    <dbReference type="NCBI Taxonomy" id="79813"/>
    <lineage>
        <taxon>Eukaryota</taxon>
        <taxon>Fungi</taxon>
        <taxon>Dikarya</taxon>
        <taxon>Ascomycota</taxon>
        <taxon>Pezizomycotina</taxon>
        <taxon>Sordariomycetes</taxon>
        <taxon>Sordariomycetidae</taxon>
        <taxon>Sordariales</taxon>
        <taxon>Chaetomiaceae</taxon>
        <taxon>Achaetomium</taxon>
    </lineage>
</organism>
<feature type="region of interest" description="Disordered" evidence="1">
    <location>
        <begin position="331"/>
        <end position="376"/>
    </location>
</feature>
<feature type="compositionally biased region" description="Polar residues" evidence="1">
    <location>
        <begin position="351"/>
        <end position="363"/>
    </location>
</feature>
<reference evidence="2" key="1">
    <citation type="journal article" date="2023" name="Mol. Phylogenet. Evol.">
        <title>Genome-scale phylogeny and comparative genomics of the fungal order Sordariales.</title>
        <authorList>
            <person name="Hensen N."/>
            <person name="Bonometti L."/>
            <person name="Westerberg I."/>
            <person name="Brannstrom I.O."/>
            <person name="Guillou S."/>
            <person name="Cros-Aarteil S."/>
            <person name="Calhoun S."/>
            <person name="Haridas S."/>
            <person name="Kuo A."/>
            <person name="Mondo S."/>
            <person name="Pangilinan J."/>
            <person name="Riley R."/>
            <person name="LaButti K."/>
            <person name="Andreopoulos B."/>
            <person name="Lipzen A."/>
            <person name="Chen C."/>
            <person name="Yan M."/>
            <person name="Daum C."/>
            <person name="Ng V."/>
            <person name="Clum A."/>
            <person name="Steindorff A."/>
            <person name="Ohm R.A."/>
            <person name="Martin F."/>
            <person name="Silar P."/>
            <person name="Natvig D.O."/>
            <person name="Lalanne C."/>
            <person name="Gautier V."/>
            <person name="Ament-Velasquez S.L."/>
            <person name="Kruys A."/>
            <person name="Hutchinson M.I."/>
            <person name="Powell A.J."/>
            <person name="Barry K."/>
            <person name="Miller A.N."/>
            <person name="Grigoriev I.V."/>
            <person name="Debuchy R."/>
            <person name="Gladieux P."/>
            <person name="Hiltunen Thoren M."/>
            <person name="Johannesson H."/>
        </authorList>
    </citation>
    <scope>NUCLEOTIDE SEQUENCE</scope>
    <source>
        <strain evidence="2">CBS 532.94</strain>
    </source>
</reference>
<dbReference type="Proteomes" id="UP001303760">
    <property type="component" value="Unassembled WGS sequence"/>
</dbReference>
<evidence type="ECO:0000313" key="2">
    <source>
        <dbReference type="EMBL" id="KAK4234782.1"/>
    </source>
</evidence>
<feature type="compositionally biased region" description="Basic and acidic residues" evidence="1">
    <location>
        <begin position="331"/>
        <end position="347"/>
    </location>
</feature>
<accession>A0AAN7H859</accession>
<proteinExistence type="predicted"/>
<comment type="caution">
    <text evidence="2">The sequence shown here is derived from an EMBL/GenBank/DDBJ whole genome shotgun (WGS) entry which is preliminary data.</text>
</comment>
<dbReference type="EMBL" id="MU860328">
    <property type="protein sequence ID" value="KAK4234782.1"/>
    <property type="molecule type" value="Genomic_DNA"/>
</dbReference>
<name>A0AAN7H859_9PEZI</name>
<keyword evidence="3" id="KW-1185">Reference proteome</keyword>
<protein>
    <submittedName>
        <fullName evidence="2">Uncharacterized protein</fullName>
    </submittedName>
</protein>
<dbReference type="AlphaFoldDB" id="A0AAN7H859"/>